<accession>A0AAD4P5Q7</accession>
<name>A0AAD4P5Q7_PERFH</name>
<protein>
    <submittedName>
        <fullName evidence="1">Uncharacterized protein</fullName>
    </submittedName>
</protein>
<sequence>MLKTLHGTPTLDPRFSVKRLNIKTLKIPKTQRWHKSSIVSPCPSDLLEIMHPSPAGISDDALGKYQESCIVAIGEGFIKRKVCRLKRLAEMVRYAVVCGAAAAEAVDESSLDSRDPKIEIF</sequence>
<dbReference type="AlphaFoldDB" id="A0AAD4P5Q7"/>
<dbReference type="Proteomes" id="UP001190926">
    <property type="component" value="Unassembled WGS sequence"/>
</dbReference>
<evidence type="ECO:0000313" key="2">
    <source>
        <dbReference type="Proteomes" id="UP001190926"/>
    </source>
</evidence>
<keyword evidence="2" id="KW-1185">Reference proteome</keyword>
<evidence type="ECO:0000313" key="1">
    <source>
        <dbReference type="EMBL" id="KAH6826812.1"/>
    </source>
</evidence>
<reference evidence="1 2" key="1">
    <citation type="journal article" date="2021" name="Nat. Commun.">
        <title>Incipient diploidization of the medicinal plant Perilla within 10,000 years.</title>
        <authorList>
            <person name="Zhang Y."/>
            <person name="Shen Q."/>
            <person name="Leng L."/>
            <person name="Zhang D."/>
            <person name="Chen S."/>
            <person name="Shi Y."/>
            <person name="Ning Z."/>
            <person name="Chen S."/>
        </authorList>
    </citation>
    <scope>NUCLEOTIDE SEQUENCE [LARGE SCALE GENOMIC DNA]</scope>
    <source>
        <strain evidence="2">cv. PC099</strain>
    </source>
</reference>
<comment type="caution">
    <text evidence="1">The sequence shown here is derived from an EMBL/GenBank/DDBJ whole genome shotgun (WGS) entry which is preliminary data.</text>
</comment>
<gene>
    <name evidence="1" type="ORF">C2S53_011043</name>
</gene>
<proteinExistence type="predicted"/>
<organism evidence="1 2">
    <name type="scientific">Perilla frutescens var. hirtella</name>
    <name type="common">Perilla citriodora</name>
    <name type="synonym">Perilla setoyensis</name>
    <dbReference type="NCBI Taxonomy" id="608512"/>
    <lineage>
        <taxon>Eukaryota</taxon>
        <taxon>Viridiplantae</taxon>
        <taxon>Streptophyta</taxon>
        <taxon>Embryophyta</taxon>
        <taxon>Tracheophyta</taxon>
        <taxon>Spermatophyta</taxon>
        <taxon>Magnoliopsida</taxon>
        <taxon>eudicotyledons</taxon>
        <taxon>Gunneridae</taxon>
        <taxon>Pentapetalae</taxon>
        <taxon>asterids</taxon>
        <taxon>lamiids</taxon>
        <taxon>Lamiales</taxon>
        <taxon>Lamiaceae</taxon>
        <taxon>Nepetoideae</taxon>
        <taxon>Elsholtzieae</taxon>
        <taxon>Perilla</taxon>
    </lineage>
</organism>
<dbReference type="EMBL" id="SDAM02000159">
    <property type="protein sequence ID" value="KAH6826812.1"/>
    <property type="molecule type" value="Genomic_DNA"/>
</dbReference>